<dbReference type="Pfam" id="PF13646">
    <property type="entry name" value="HEAT_2"/>
    <property type="match status" value="1"/>
</dbReference>
<feature type="signal peptide" evidence="3">
    <location>
        <begin position="1"/>
        <end position="21"/>
    </location>
</feature>
<organism evidence="5 6">
    <name type="scientific">Desulfobaculum bizertense DSM 18034</name>
    <dbReference type="NCBI Taxonomy" id="1121442"/>
    <lineage>
        <taxon>Bacteria</taxon>
        <taxon>Pseudomonadati</taxon>
        <taxon>Thermodesulfobacteriota</taxon>
        <taxon>Desulfovibrionia</taxon>
        <taxon>Desulfovibrionales</taxon>
        <taxon>Desulfovibrionaceae</taxon>
        <taxon>Desulfobaculum</taxon>
    </lineage>
</organism>
<feature type="repeat" description="TPR" evidence="2">
    <location>
        <begin position="618"/>
        <end position="651"/>
    </location>
</feature>
<keyword evidence="6" id="KW-1185">Reference proteome</keyword>
<dbReference type="SUPFAM" id="SSF48371">
    <property type="entry name" value="ARM repeat"/>
    <property type="match status" value="1"/>
</dbReference>
<dbReference type="InterPro" id="IPR023155">
    <property type="entry name" value="Cyt_c-552/4"/>
</dbReference>
<accession>A0A1T4W5X2</accession>
<evidence type="ECO:0000256" key="3">
    <source>
        <dbReference type="SAM" id="SignalP"/>
    </source>
</evidence>
<dbReference type="Gene3D" id="1.25.40.10">
    <property type="entry name" value="Tetratricopeptide repeat domain"/>
    <property type="match status" value="1"/>
</dbReference>
<dbReference type="AlphaFoldDB" id="A0A1T4W5X2"/>
<gene>
    <name evidence="5" type="ORF">SAMN02745702_01669</name>
</gene>
<dbReference type="EMBL" id="FUYA01000005">
    <property type="protein sequence ID" value="SKA72704.1"/>
    <property type="molecule type" value="Genomic_DNA"/>
</dbReference>
<sequence length="769" mass="85601">MLLRVFLVVFAALCAGSPVMAADSAPTFAGAKTCRECHSKAYTLWSTSHHALAMQSFTPEFATKNLRPQNGLIPVGNAQYIYDETGCISEWQNGKRLARYPIKYVLGGKYVYYFITELERGILQTLPLGFDTRQHEWFNIPLTGIRHAQDSPVSWKDPIWRFNASCSRCHASHVTTQFSLEKKAYTTHWVAQGVACESCHGPASEHNAVCRLSEHARTNLQIKGGNTQSSPQRQTEACASCHAKSMALTARYIPGEAFYDHFDLVCMEDPDFYPDGQDLGENYTYTTWSLSPCVQSGKLQCLHCHTSSGRFRQKDNPNQACAPCHKKYVQAPEQHTHHPHSKNSPQCISCHMLKTQFARMDRSDHSMRAPAPKLTTLCGSPNACTSCHAKQTPQWASRQLERWGKNTRIKKRLHLAHVLIYARAQNWEHFEEMLSYLSAPDSDPVALTSLIRILSRSCPYPQKWGPLLALTKHSSPLVRAAAVHALELYPAPKDILPELLHAAKDPTRLVRIRAASALTGIAGLSPKQTQQLHTANTELQTMLCLRPDTWSSHFNQGNHALKKGNIPKALEAYSSALWLAPTAIPPSLHKAYLLAQTGKPHEATTLLSHALSLGGDKPELHFALGDISLMENNWHSAHGHFLRALKIDPQFWPATLKLAQMSIPSSVPQALVYAQDAYTHAPTLSATLTLAQCLAASQKKSEAFELLYASTQHWPAQTALYLNMLPNVQTQQEYTRLQKKIAHALPLMSSAEQKRLQKALAPPQGSPPK</sequence>
<evidence type="ECO:0000313" key="5">
    <source>
        <dbReference type="EMBL" id="SKA72704.1"/>
    </source>
</evidence>
<dbReference type="PROSITE" id="PS50077">
    <property type="entry name" value="HEAT_REPEAT"/>
    <property type="match status" value="1"/>
</dbReference>
<evidence type="ECO:0000256" key="1">
    <source>
        <dbReference type="ARBA" id="ARBA00022729"/>
    </source>
</evidence>
<dbReference type="OrthoDB" id="9814800at2"/>
<dbReference type="Gene3D" id="1.10.1130.10">
    <property type="entry name" value="Flavocytochrome C3, Chain A"/>
    <property type="match status" value="2"/>
</dbReference>
<name>A0A1T4W5X2_9BACT</name>
<dbReference type="InterPro" id="IPR036280">
    <property type="entry name" value="Multihaem_cyt_sf"/>
</dbReference>
<dbReference type="PROSITE" id="PS50005">
    <property type="entry name" value="TPR"/>
    <property type="match status" value="2"/>
</dbReference>
<dbReference type="SUPFAM" id="SSF48452">
    <property type="entry name" value="TPR-like"/>
    <property type="match status" value="1"/>
</dbReference>
<dbReference type="InterPro" id="IPR051829">
    <property type="entry name" value="Multiheme_Cytochr_ET"/>
</dbReference>
<dbReference type="InterPro" id="IPR011990">
    <property type="entry name" value="TPR-like_helical_dom_sf"/>
</dbReference>
<dbReference type="PANTHER" id="PTHR35038">
    <property type="entry name" value="DISSIMILATORY SULFITE REDUCTASE SIRA"/>
    <property type="match status" value="1"/>
</dbReference>
<keyword evidence="1 3" id="KW-0732">Signal</keyword>
<dbReference type="InterPro" id="IPR016024">
    <property type="entry name" value="ARM-type_fold"/>
</dbReference>
<dbReference type="Gene3D" id="1.25.10.10">
    <property type="entry name" value="Leucine-rich Repeat Variant"/>
    <property type="match status" value="1"/>
</dbReference>
<dbReference type="PANTHER" id="PTHR35038:SF8">
    <property type="entry name" value="C-TYPE POLYHEME CYTOCHROME OMCC"/>
    <property type="match status" value="1"/>
</dbReference>
<evidence type="ECO:0000256" key="2">
    <source>
        <dbReference type="PROSITE-ProRule" id="PRU00339"/>
    </source>
</evidence>
<dbReference type="SMART" id="SM00028">
    <property type="entry name" value="TPR"/>
    <property type="match status" value="2"/>
</dbReference>
<reference evidence="5 6" key="1">
    <citation type="submission" date="2017-02" db="EMBL/GenBank/DDBJ databases">
        <authorList>
            <person name="Peterson S.W."/>
        </authorList>
    </citation>
    <scope>NUCLEOTIDE SEQUENCE [LARGE SCALE GENOMIC DNA]</scope>
    <source>
        <strain evidence="5 6">DSM 18034</strain>
    </source>
</reference>
<feature type="repeat" description="TPR" evidence="2">
    <location>
        <begin position="550"/>
        <end position="583"/>
    </location>
</feature>
<dbReference type="Proteomes" id="UP000189733">
    <property type="component" value="Unassembled WGS sequence"/>
</dbReference>
<proteinExistence type="predicted"/>
<dbReference type="Gene3D" id="3.90.10.10">
    <property type="entry name" value="Cytochrome C3"/>
    <property type="match status" value="1"/>
</dbReference>
<dbReference type="InterPro" id="IPR021133">
    <property type="entry name" value="HEAT_type_2"/>
</dbReference>
<feature type="domain" description="Cytochrome c-552/4" evidence="4">
    <location>
        <begin position="33"/>
        <end position="63"/>
    </location>
</feature>
<dbReference type="InterPro" id="IPR011989">
    <property type="entry name" value="ARM-like"/>
</dbReference>
<dbReference type="SUPFAM" id="SSF48695">
    <property type="entry name" value="Multiheme cytochromes"/>
    <property type="match status" value="1"/>
</dbReference>
<dbReference type="STRING" id="1121442.SAMN02745702_01669"/>
<feature type="domain" description="Cytochrome c-552/4" evidence="4">
    <location>
        <begin position="163"/>
        <end position="201"/>
    </location>
</feature>
<evidence type="ECO:0000259" key="4">
    <source>
        <dbReference type="Pfam" id="PF13435"/>
    </source>
</evidence>
<protein>
    <submittedName>
        <fullName evidence="5">Tetratricopeptide repeat-containing protein</fullName>
    </submittedName>
</protein>
<feature type="chain" id="PRO_5012865999" evidence="3">
    <location>
        <begin position="22"/>
        <end position="769"/>
    </location>
</feature>
<evidence type="ECO:0000313" key="6">
    <source>
        <dbReference type="Proteomes" id="UP000189733"/>
    </source>
</evidence>
<keyword evidence="2" id="KW-0802">TPR repeat</keyword>
<dbReference type="InterPro" id="IPR019734">
    <property type="entry name" value="TPR_rpt"/>
</dbReference>
<dbReference type="Pfam" id="PF13435">
    <property type="entry name" value="Cytochrome_C554"/>
    <property type="match status" value="2"/>
</dbReference>